<evidence type="ECO:0000256" key="1">
    <source>
        <dbReference type="SAM" id="MobiDB-lite"/>
    </source>
</evidence>
<dbReference type="PANTHER" id="PTHR47272:SF1">
    <property type="entry name" value="PIGGYBAC TRANSPOSABLE ELEMENT-DERIVED PROTEIN 3-LIKE"/>
    <property type="match status" value="1"/>
</dbReference>
<reference evidence="2" key="1">
    <citation type="journal article" date="2023" name="Science">
        <title>Genome structures resolve the early diversification of teleost fishes.</title>
        <authorList>
            <person name="Parey E."/>
            <person name="Louis A."/>
            <person name="Montfort J."/>
            <person name="Bouchez O."/>
            <person name="Roques C."/>
            <person name="Iampietro C."/>
            <person name="Lluch J."/>
            <person name="Castinel A."/>
            <person name="Donnadieu C."/>
            <person name="Desvignes T."/>
            <person name="Floi Bucao C."/>
            <person name="Jouanno E."/>
            <person name="Wen M."/>
            <person name="Mejri S."/>
            <person name="Dirks R."/>
            <person name="Jansen H."/>
            <person name="Henkel C."/>
            <person name="Chen W.J."/>
            <person name="Zahm M."/>
            <person name="Cabau C."/>
            <person name="Klopp C."/>
            <person name="Thompson A.W."/>
            <person name="Robinson-Rechavi M."/>
            <person name="Braasch I."/>
            <person name="Lecointre G."/>
            <person name="Bobe J."/>
            <person name="Postlethwait J.H."/>
            <person name="Berthelot C."/>
            <person name="Roest Crollius H."/>
            <person name="Guiguen Y."/>
        </authorList>
    </citation>
    <scope>NUCLEOTIDE SEQUENCE</scope>
    <source>
        <strain evidence="2">NC1722</strain>
    </source>
</reference>
<dbReference type="PANTHER" id="PTHR47272">
    <property type="entry name" value="DDE_TNP_1_7 DOMAIN-CONTAINING PROTEIN"/>
    <property type="match status" value="1"/>
</dbReference>
<dbReference type="AlphaFoldDB" id="A0AAD7X1E7"/>
<comment type="caution">
    <text evidence="2">The sequence shown here is derived from an EMBL/GenBank/DDBJ whole genome shotgun (WGS) entry which is preliminary data.</text>
</comment>
<feature type="region of interest" description="Disordered" evidence="1">
    <location>
        <begin position="56"/>
        <end position="83"/>
    </location>
</feature>
<accession>A0AAD7X1E7</accession>
<sequence>MEIPTSVFYRKHRARYIAIPAGGQSDAEIESDTGEDFEESITLAEFEVEVGHALIQAGKMPKRKRGRPANEDNTKKRKVSTRPVADVRLDQVAHWPELVEEKQRCKLCIKSYSLMRCRKCNLSALCITRDRNCFVELKKQKTKQNERCSK</sequence>
<protein>
    <submittedName>
        <fullName evidence="2">Uncharacterized protein</fullName>
    </submittedName>
</protein>
<name>A0AAD7X1E7_9TELE</name>
<organism evidence="2 3">
    <name type="scientific">Aldrovandia affinis</name>
    <dbReference type="NCBI Taxonomy" id="143900"/>
    <lineage>
        <taxon>Eukaryota</taxon>
        <taxon>Metazoa</taxon>
        <taxon>Chordata</taxon>
        <taxon>Craniata</taxon>
        <taxon>Vertebrata</taxon>
        <taxon>Euteleostomi</taxon>
        <taxon>Actinopterygii</taxon>
        <taxon>Neopterygii</taxon>
        <taxon>Teleostei</taxon>
        <taxon>Notacanthiformes</taxon>
        <taxon>Halosauridae</taxon>
        <taxon>Aldrovandia</taxon>
    </lineage>
</organism>
<evidence type="ECO:0000313" key="2">
    <source>
        <dbReference type="EMBL" id="KAJ8416745.1"/>
    </source>
</evidence>
<dbReference type="EMBL" id="JAINUG010000005">
    <property type="protein sequence ID" value="KAJ8416745.1"/>
    <property type="molecule type" value="Genomic_DNA"/>
</dbReference>
<proteinExistence type="predicted"/>
<dbReference type="Proteomes" id="UP001221898">
    <property type="component" value="Unassembled WGS sequence"/>
</dbReference>
<gene>
    <name evidence="2" type="ORF">AAFF_G00326230</name>
</gene>
<evidence type="ECO:0000313" key="3">
    <source>
        <dbReference type="Proteomes" id="UP001221898"/>
    </source>
</evidence>
<keyword evidence="3" id="KW-1185">Reference proteome</keyword>